<feature type="binding site" evidence="9">
    <location>
        <begin position="534"/>
        <end position="535"/>
    </location>
    <ligand>
        <name>NADP(+)</name>
        <dbReference type="ChEBI" id="CHEBI:58349"/>
    </ligand>
</feature>
<feature type="region of interest" description="Disordered" evidence="10">
    <location>
        <begin position="284"/>
        <end position="306"/>
    </location>
</feature>
<dbReference type="InterPro" id="IPR028879">
    <property type="entry name" value="NDOR1"/>
</dbReference>
<comment type="cofactor">
    <cofactor evidence="1 9">
        <name>FMN</name>
        <dbReference type="ChEBI" id="CHEBI:58210"/>
    </cofactor>
</comment>
<keyword evidence="9" id="KW-0496">Mitochondrion</keyword>
<protein>
    <recommendedName>
        <fullName evidence="9">NADPH-dependent diflavin oxidoreductase 1</fullName>
        <ecNumber evidence="9">1.18.1.-</ecNumber>
    </recommendedName>
    <alternativeName>
        <fullName evidence="9">NADPH-dependent FMN and FAD-containing oxidoreductase</fullName>
    </alternativeName>
</protein>
<keyword evidence="14" id="KW-1185">Reference proteome</keyword>
<dbReference type="PRINTS" id="PR00371">
    <property type="entry name" value="FPNCR"/>
</dbReference>
<keyword evidence="6 9" id="KW-0274">FAD</keyword>
<dbReference type="EC" id="1.18.1.-" evidence="9"/>
<dbReference type="GO" id="GO:0016226">
    <property type="term" value="P:iron-sulfur cluster assembly"/>
    <property type="evidence" value="ECO:0007669"/>
    <property type="project" value="UniProtKB-UniRule"/>
</dbReference>
<dbReference type="Gene3D" id="2.40.30.10">
    <property type="entry name" value="Translation factors"/>
    <property type="match status" value="1"/>
</dbReference>
<dbReference type="PANTHER" id="PTHR19384:SF10">
    <property type="entry name" value="NADPH-DEPENDENT DIFLAVIN OXIDOREDUCTASE 1"/>
    <property type="match status" value="1"/>
</dbReference>
<evidence type="ECO:0000256" key="10">
    <source>
        <dbReference type="SAM" id="MobiDB-lite"/>
    </source>
</evidence>
<organism evidence="13 14">
    <name type="scientific">Gomphillus americanus</name>
    <dbReference type="NCBI Taxonomy" id="1940652"/>
    <lineage>
        <taxon>Eukaryota</taxon>
        <taxon>Fungi</taxon>
        <taxon>Dikarya</taxon>
        <taxon>Ascomycota</taxon>
        <taxon>Pezizomycotina</taxon>
        <taxon>Lecanoromycetes</taxon>
        <taxon>OSLEUM clade</taxon>
        <taxon>Ostropomycetidae</taxon>
        <taxon>Ostropales</taxon>
        <taxon>Graphidaceae</taxon>
        <taxon>Gomphilloideae</taxon>
        <taxon>Gomphillus</taxon>
    </lineage>
</organism>
<feature type="binding site" evidence="9">
    <location>
        <position position="615"/>
    </location>
    <ligand>
        <name>FAD</name>
        <dbReference type="ChEBI" id="CHEBI:57692"/>
    </ligand>
</feature>
<feature type="binding site" evidence="9">
    <location>
        <begin position="395"/>
        <end position="398"/>
    </location>
    <ligand>
        <name>FAD</name>
        <dbReference type="ChEBI" id="CHEBI:57692"/>
    </ligand>
</feature>
<evidence type="ECO:0000256" key="5">
    <source>
        <dbReference type="ARBA" id="ARBA00022643"/>
    </source>
</evidence>
<dbReference type="GO" id="GO:0010181">
    <property type="term" value="F:FMN binding"/>
    <property type="evidence" value="ECO:0007669"/>
    <property type="project" value="UniProtKB-UniRule"/>
</dbReference>
<comment type="caution">
    <text evidence="9">Lacks conserved residue(s) required for the propagation of feature annotation.</text>
</comment>
<evidence type="ECO:0000256" key="6">
    <source>
        <dbReference type="ARBA" id="ARBA00022827"/>
    </source>
</evidence>
<feature type="binding site" evidence="9">
    <location>
        <position position="365"/>
    </location>
    <ligand>
        <name>FAD</name>
        <dbReference type="ChEBI" id="CHEBI:57692"/>
    </ligand>
</feature>
<keyword evidence="4 9" id="KW-0285">Flavoprotein</keyword>
<dbReference type="InterPro" id="IPR039261">
    <property type="entry name" value="FNR_nucleotide-bd"/>
</dbReference>
<feature type="binding site" evidence="9">
    <location>
        <position position="476"/>
    </location>
    <ligand>
        <name>NADP(+)</name>
        <dbReference type="ChEBI" id="CHEBI:58349"/>
    </ligand>
</feature>
<dbReference type="InterPro" id="IPR003097">
    <property type="entry name" value="CysJ-like_FAD-binding"/>
</dbReference>
<comment type="similarity">
    <text evidence="9">Belongs to the NADPH-dependent diflavin oxidoreductase NDOR1 family.</text>
</comment>
<evidence type="ECO:0000313" key="14">
    <source>
        <dbReference type="Proteomes" id="UP000664169"/>
    </source>
</evidence>
<dbReference type="SUPFAM" id="SSF52218">
    <property type="entry name" value="Flavoproteins"/>
    <property type="match status" value="1"/>
</dbReference>
<feature type="domain" description="FAD-binding FR-type" evidence="12">
    <location>
        <begin position="211"/>
        <end position="461"/>
    </location>
</feature>
<proteinExistence type="inferred from homology"/>
<dbReference type="OrthoDB" id="1856718at2759"/>
<dbReference type="GO" id="GO:0005829">
    <property type="term" value="C:cytosol"/>
    <property type="evidence" value="ECO:0007669"/>
    <property type="project" value="TreeGrafter"/>
</dbReference>
<comment type="subunit">
    <text evidence="9">Interacts with DRE2; as part of the cytosolic iron-sulfur (Fe-S) protein assembly (CIA) machinery.</text>
</comment>
<dbReference type="HAMAP" id="MF_03178">
    <property type="entry name" value="NDOR1"/>
    <property type="match status" value="1"/>
</dbReference>
<dbReference type="PRINTS" id="PR00369">
    <property type="entry name" value="FLAVODOXIN"/>
</dbReference>
<comment type="caution">
    <text evidence="13">The sequence shown here is derived from an EMBL/GenBank/DDBJ whole genome shotgun (WGS) entry which is preliminary data.</text>
</comment>
<dbReference type="Pfam" id="PF00175">
    <property type="entry name" value="NAD_binding_1"/>
    <property type="match status" value="1"/>
</dbReference>
<dbReference type="InterPro" id="IPR001709">
    <property type="entry name" value="Flavoprot_Pyr_Nucl_cyt_Rdtase"/>
</dbReference>
<evidence type="ECO:0000256" key="8">
    <source>
        <dbReference type="ARBA" id="ARBA00023002"/>
    </source>
</evidence>
<dbReference type="Pfam" id="PF00667">
    <property type="entry name" value="FAD_binding_1"/>
    <property type="match status" value="1"/>
</dbReference>
<dbReference type="InterPro" id="IPR001094">
    <property type="entry name" value="Flavdoxin-like"/>
</dbReference>
<keyword evidence="5 9" id="KW-0288">FMN</keyword>
<keyword evidence="7 9" id="KW-0521">NADP</keyword>
<dbReference type="FunFam" id="3.40.50.80:FF:000030">
    <property type="entry name" value="NADPH-dependent diflavin oxidoreductase 1"/>
    <property type="match status" value="1"/>
</dbReference>
<dbReference type="Gene3D" id="3.40.50.80">
    <property type="entry name" value="Nucleotide-binding domain of ferredoxin-NADP reductase (FNR) module"/>
    <property type="match status" value="1"/>
</dbReference>
<evidence type="ECO:0000256" key="3">
    <source>
        <dbReference type="ARBA" id="ARBA00022490"/>
    </source>
</evidence>
<feature type="binding site" evidence="9">
    <location>
        <begin position="59"/>
        <end position="62"/>
    </location>
    <ligand>
        <name>FMN</name>
        <dbReference type="ChEBI" id="CHEBI:58210"/>
    </ligand>
</feature>
<dbReference type="Pfam" id="PF00258">
    <property type="entry name" value="Flavodoxin_1"/>
    <property type="match status" value="1"/>
</dbReference>
<dbReference type="PANTHER" id="PTHR19384">
    <property type="entry name" value="NITRIC OXIDE SYNTHASE-RELATED"/>
    <property type="match status" value="1"/>
</dbReference>
<gene>
    <name evidence="9" type="primary">TAH18</name>
    <name evidence="13" type="ORF">GOMPHAMPRED_003109</name>
</gene>
<dbReference type="PROSITE" id="PS51384">
    <property type="entry name" value="FAD_FR"/>
    <property type="match status" value="1"/>
</dbReference>
<comment type="function">
    <text evidence="9">NADPH-dependent reductase which is a central component of the cytosolic iron-sulfur (Fe-S) protein assembly (CIA) machinery. Transfers electrons from NADPH via its FAD and FMN prosthetic groups to the [2Fe-2S] cluster of DRE2, another key component of the CIA machinery. In turn, this reduced cluster provides electrons for assembly of cytosolic iron-sulfur cluster proteins. Positively controls H(2)O(2)-induced cell death.</text>
</comment>
<dbReference type="InterPro" id="IPR001433">
    <property type="entry name" value="OxRdtase_FAD/NAD-bd"/>
</dbReference>
<dbReference type="FunFam" id="1.20.990.10:FF:000013">
    <property type="entry name" value="NADPH-dependent diflavin oxidoreductase 1"/>
    <property type="match status" value="1"/>
</dbReference>
<dbReference type="PROSITE" id="PS50902">
    <property type="entry name" value="FLAVODOXIN_LIKE"/>
    <property type="match status" value="1"/>
</dbReference>
<dbReference type="InterPro" id="IPR029039">
    <property type="entry name" value="Flavoprotein-like_sf"/>
</dbReference>
<comment type="similarity">
    <text evidence="9">In the N-terminal section; belongs to the flavodoxin family.</text>
</comment>
<keyword evidence="3 9" id="KW-0963">Cytoplasm</keyword>
<evidence type="ECO:0000256" key="1">
    <source>
        <dbReference type="ARBA" id="ARBA00001917"/>
    </source>
</evidence>
<feature type="binding site" evidence="9">
    <location>
        <begin position="540"/>
        <end position="544"/>
    </location>
    <ligand>
        <name>NADP(+)</name>
        <dbReference type="ChEBI" id="CHEBI:58349"/>
    </ligand>
</feature>
<reference evidence="13" key="1">
    <citation type="submission" date="2021-03" db="EMBL/GenBank/DDBJ databases">
        <authorList>
            <person name="Tagirdzhanova G."/>
        </authorList>
    </citation>
    <scope>NUCLEOTIDE SEQUENCE</scope>
</reference>
<evidence type="ECO:0000259" key="12">
    <source>
        <dbReference type="PROSITE" id="PS51384"/>
    </source>
</evidence>
<dbReference type="GO" id="GO:0050661">
    <property type="term" value="F:NADP binding"/>
    <property type="evidence" value="ECO:0007669"/>
    <property type="project" value="UniProtKB-UniRule"/>
</dbReference>
<comment type="similarity">
    <text evidence="9">In the C-terminal section; belongs to the flavoprotein pyridine nucleotide cytochrome reductase family.</text>
</comment>
<dbReference type="Gene3D" id="1.20.990.10">
    <property type="entry name" value="NADPH-cytochrome p450 Reductase, Chain A, domain 3"/>
    <property type="match status" value="1"/>
</dbReference>
<dbReference type="Gene3D" id="3.40.50.360">
    <property type="match status" value="1"/>
</dbReference>
<comment type="catalytic activity">
    <reaction evidence="9">
        <text>2 oxidized [2Fe-2S]-[protein] + NADPH = 2 reduced [2Fe-2S]-[protein] + NADP(+) + H(+)</text>
        <dbReference type="Rhea" id="RHEA:67716"/>
        <dbReference type="Rhea" id="RHEA-COMP:17327"/>
        <dbReference type="Rhea" id="RHEA-COMP:17328"/>
        <dbReference type="ChEBI" id="CHEBI:15378"/>
        <dbReference type="ChEBI" id="CHEBI:33737"/>
        <dbReference type="ChEBI" id="CHEBI:33738"/>
        <dbReference type="ChEBI" id="CHEBI:57783"/>
        <dbReference type="ChEBI" id="CHEBI:58349"/>
    </reaction>
</comment>
<accession>A0A8H3I5B5</accession>
<feature type="binding site" evidence="9">
    <location>
        <begin position="434"/>
        <end position="437"/>
    </location>
    <ligand>
        <name>FAD</name>
        <dbReference type="ChEBI" id="CHEBI:57692"/>
    </ligand>
</feature>
<keyword evidence="8 9" id="KW-0560">Oxidoreductase</keyword>
<evidence type="ECO:0000256" key="4">
    <source>
        <dbReference type="ARBA" id="ARBA00022630"/>
    </source>
</evidence>
<evidence type="ECO:0000256" key="9">
    <source>
        <dbReference type="HAMAP-Rule" id="MF_03178"/>
    </source>
</evidence>
<evidence type="ECO:0000259" key="11">
    <source>
        <dbReference type="PROSITE" id="PS50902"/>
    </source>
</evidence>
<dbReference type="InterPro" id="IPR023173">
    <property type="entry name" value="NADPH_Cyt_P450_Rdtase_alpha"/>
</dbReference>
<dbReference type="InterPro" id="IPR017938">
    <property type="entry name" value="Riboflavin_synthase-like_b-brl"/>
</dbReference>
<feature type="domain" description="Flavodoxin-like" evidence="11">
    <location>
        <begin position="6"/>
        <end position="150"/>
    </location>
</feature>
<evidence type="ECO:0000256" key="2">
    <source>
        <dbReference type="ARBA" id="ARBA00001974"/>
    </source>
</evidence>
<dbReference type="InterPro" id="IPR008254">
    <property type="entry name" value="Flavodoxin/NO_synth"/>
</dbReference>
<dbReference type="InterPro" id="IPR017927">
    <property type="entry name" value="FAD-bd_FR_type"/>
</dbReference>
<name>A0A8H3I5B5_9LECA</name>
<comment type="cofactor">
    <cofactor evidence="2 9">
        <name>FAD</name>
        <dbReference type="ChEBI" id="CHEBI:57692"/>
    </cofactor>
</comment>
<dbReference type="EMBL" id="CAJPDQ010000002">
    <property type="protein sequence ID" value="CAF9905303.1"/>
    <property type="molecule type" value="Genomic_DNA"/>
</dbReference>
<feature type="compositionally biased region" description="Polar residues" evidence="10">
    <location>
        <begin position="288"/>
        <end position="306"/>
    </location>
</feature>
<dbReference type="SUPFAM" id="SSF52343">
    <property type="entry name" value="Ferredoxin reductase-like, C-terminal NADP-linked domain"/>
    <property type="match status" value="1"/>
</dbReference>
<feature type="binding site" evidence="9">
    <location>
        <position position="132"/>
    </location>
    <ligand>
        <name>FMN</name>
        <dbReference type="ChEBI" id="CHEBI:58210"/>
    </ligand>
</feature>
<dbReference type="Proteomes" id="UP000664169">
    <property type="component" value="Unassembled WGS sequence"/>
</dbReference>
<dbReference type="AlphaFoldDB" id="A0A8H3I5B5"/>
<dbReference type="GO" id="GO:0016651">
    <property type="term" value="F:oxidoreductase activity, acting on NAD(P)H"/>
    <property type="evidence" value="ECO:0007669"/>
    <property type="project" value="UniProtKB-UniRule"/>
</dbReference>
<sequence length="615" mass="69159">MAERSALVLYGSETGTAQDGAEEIGKMLMRLHFSLQVLELDEADPITMSKFSLVICAISTTGQGDMPINARLFWKRLLRRKLASSYLASVRFAVFGYGDSSYPKYNHAGLKLHKRLVQLGASPIVSLGKGDEQQPEGHEATFSPWLTELRGQILSLFPCPVGKEPIPEGILLPPPWLLAIKDHAFSEGVSNAADVRTAPTAIPRTSTSSSSCDTRVRLNDNKRVTPENHWQDVRHLIFSSSDRSSYAPGDLLVIYPHNPQEHVSELIRLMKWEKVADQQVVFVKNPDASDSSQNKSPTLQTASTRPAETLRDLLTEHLDINSIPRRSLFSLIAHFTRDEAQKQRLLEFSNPEYLDELYDYTTRPRRSVLEVLQEFDTVRIPWQWATIVFPSLRGRQFSIASGGELCRGPNSSTRFELLVAIVKYQTVIRKIRRGVCSRYLETLEAGSIISVTLQKGGLDLTSAELNRPAVLVGPGTGIAPIRSFLWQRLASNPDHGGDCVLFFGCRNKMADFFFESEWKVLKQSLPLEVLPAFSRDQVDKHYVQDLIRRHSKSVYKVVCQDNGIVFVCGSSGKMPLAVRQAIKDALIQESTMTQTDVETYLATMEKENRYKQETW</sequence>
<feature type="binding site" evidence="9">
    <location>
        <begin position="12"/>
        <end position="17"/>
    </location>
    <ligand>
        <name>FMN</name>
        <dbReference type="ChEBI" id="CHEBI:58210"/>
    </ligand>
</feature>
<dbReference type="SUPFAM" id="SSF63380">
    <property type="entry name" value="Riboflavin synthase domain-like"/>
    <property type="match status" value="1"/>
</dbReference>
<comment type="subcellular location">
    <subcellularLocation>
        <location evidence="9">Cytoplasm</location>
    </subcellularLocation>
    <subcellularLocation>
        <location evidence="9">Mitochondrion</location>
    </subcellularLocation>
    <text evidence="9">Relocalizes to mitochondria after H(2)O(2) exposure.</text>
</comment>
<dbReference type="GO" id="GO:0005739">
    <property type="term" value="C:mitochondrion"/>
    <property type="evidence" value="ECO:0007669"/>
    <property type="project" value="UniProtKB-SubCell"/>
</dbReference>
<evidence type="ECO:0000256" key="7">
    <source>
        <dbReference type="ARBA" id="ARBA00022857"/>
    </source>
</evidence>
<dbReference type="GO" id="GO:0160246">
    <property type="term" value="F:NADPH-iron-sulfur [2Fe-2S] protein oxidoreductase activity"/>
    <property type="evidence" value="ECO:0007669"/>
    <property type="project" value="InterPro"/>
</dbReference>
<evidence type="ECO:0000313" key="13">
    <source>
        <dbReference type="EMBL" id="CAF9905303.1"/>
    </source>
</evidence>
<dbReference type="GO" id="GO:0050660">
    <property type="term" value="F:flavin adenine dinucleotide binding"/>
    <property type="evidence" value="ECO:0007669"/>
    <property type="project" value="UniProtKB-UniRule"/>
</dbReference>